<keyword evidence="7" id="KW-0653">Protein transport</keyword>
<keyword evidence="16" id="KW-1185">Reference proteome</keyword>
<reference evidence="15 16" key="1">
    <citation type="journal article" date="2013" name="Nature">
        <title>Insights into bilaterian evolution from three spiralian genomes.</title>
        <authorList>
            <person name="Simakov O."/>
            <person name="Marletaz F."/>
            <person name="Cho S.J."/>
            <person name="Edsinger-Gonzales E."/>
            <person name="Havlak P."/>
            <person name="Hellsten U."/>
            <person name="Kuo D.H."/>
            <person name="Larsson T."/>
            <person name="Lv J."/>
            <person name="Arendt D."/>
            <person name="Savage R."/>
            <person name="Osoegawa K."/>
            <person name="de Jong P."/>
            <person name="Grimwood J."/>
            <person name="Chapman J.A."/>
            <person name="Shapiro H."/>
            <person name="Aerts A."/>
            <person name="Otillar R.P."/>
            <person name="Terry A.Y."/>
            <person name="Boore J.L."/>
            <person name="Grigoriev I.V."/>
            <person name="Lindberg D.R."/>
            <person name="Seaver E.C."/>
            <person name="Weisblat D.A."/>
            <person name="Putnam N.H."/>
            <person name="Rokhsar D.S."/>
        </authorList>
    </citation>
    <scope>NUCLEOTIDE SEQUENCE [LARGE SCALE GENOMIC DNA]</scope>
</reference>
<evidence type="ECO:0000256" key="4">
    <source>
        <dbReference type="ARBA" id="ARBA00022448"/>
    </source>
</evidence>
<dbReference type="STRING" id="225164.V4CN23"/>
<dbReference type="Proteomes" id="UP000030746">
    <property type="component" value="Unassembled WGS sequence"/>
</dbReference>
<evidence type="ECO:0000256" key="13">
    <source>
        <dbReference type="SAM" id="MobiDB-lite"/>
    </source>
</evidence>
<dbReference type="OMA" id="FGRSAFW"/>
<proteinExistence type="inferred from homology"/>
<evidence type="ECO:0000256" key="2">
    <source>
        <dbReference type="ARBA" id="ARBA00009874"/>
    </source>
</evidence>
<dbReference type="KEGG" id="lgi:LOTGIDRAFT_110138"/>
<evidence type="ECO:0000256" key="14">
    <source>
        <dbReference type="SAM" id="Phobius"/>
    </source>
</evidence>
<keyword evidence="8 14" id="KW-1133">Transmembrane helix</keyword>
<sequence>DIDETLSERLMGLTEMFPEGVRKTCGSAVSLSFSLAKTSFTLGRGLLWVLASSATILILPVMFESEMAQMKEQELQQQRQMLLGPNAAVSGSQLPPGMAGMPPGMGGMPPPPS</sequence>
<feature type="region of interest" description="Disordered" evidence="13">
    <location>
        <begin position="87"/>
        <end position="113"/>
    </location>
</feature>
<keyword evidence="5 14" id="KW-0812">Transmembrane</keyword>
<evidence type="ECO:0000256" key="9">
    <source>
        <dbReference type="ARBA" id="ARBA00023010"/>
    </source>
</evidence>
<accession>V4CN23</accession>
<evidence type="ECO:0000256" key="7">
    <source>
        <dbReference type="ARBA" id="ARBA00022927"/>
    </source>
</evidence>
<evidence type="ECO:0000256" key="3">
    <source>
        <dbReference type="ARBA" id="ARBA00016229"/>
    </source>
</evidence>
<keyword evidence="10" id="KW-0496">Mitochondrion</keyword>
<evidence type="ECO:0000313" key="15">
    <source>
        <dbReference type="EMBL" id="ESP03780.1"/>
    </source>
</evidence>
<dbReference type="PANTHER" id="PTHR12504">
    <property type="entry name" value="MITOCHONDRIAL IMPORT RECEPTOR SUBUNIT TOM22"/>
    <property type="match status" value="1"/>
</dbReference>
<protein>
    <recommendedName>
        <fullName evidence="3">Mitochondrial import receptor subunit TOM22 homolog</fullName>
    </recommendedName>
</protein>
<evidence type="ECO:0000256" key="6">
    <source>
        <dbReference type="ARBA" id="ARBA00022787"/>
    </source>
</evidence>
<comment type="similarity">
    <text evidence="2">Belongs to the Tom22 family.</text>
</comment>
<dbReference type="GO" id="GO:0006886">
    <property type="term" value="P:intracellular protein transport"/>
    <property type="evidence" value="ECO:0007669"/>
    <property type="project" value="InterPro"/>
</dbReference>
<keyword evidence="4" id="KW-0813">Transport</keyword>
<name>V4CN23_LOTGI</name>
<dbReference type="EMBL" id="KB199905">
    <property type="protein sequence ID" value="ESP03780.1"/>
    <property type="molecule type" value="Genomic_DNA"/>
</dbReference>
<keyword evidence="6" id="KW-1000">Mitochondrion outer membrane</keyword>
<comment type="subcellular location">
    <subcellularLocation>
        <location evidence="1">Mitochondrion outer membrane</location>
        <topology evidence="1">Single-pass membrane protein</topology>
    </subcellularLocation>
</comment>
<evidence type="ECO:0000256" key="10">
    <source>
        <dbReference type="ARBA" id="ARBA00023128"/>
    </source>
</evidence>
<dbReference type="AlphaFoldDB" id="V4CN23"/>
<evidence type="ECO:0000313" key="16">
    <source>
        <dbReference type="Proteomes" id="UP000030746"/>
    </source>
</evidence>
<dbReference type="GO" id="GO:0005741">
    <property type="term" value="C:mitochondrial outer membrane"/>
    <property type="evidence" value="ECO:0007669"/>
    <property type="project" value="UniProtKB-SubCell"/>
</dbReference>
<evidence type="ECO:0000256" key="1">
    <source>
        <dbReference type="ARBA" id="ARBA00004572"/>
    </source>
</evidence>
<gene>
    <name evidence="15" type="ORF">LOTGIDRAFT_110138</name>
</gene>
<feature type="non-terminal residue" evidence="15">
    <location>
        <position position="1"/>
    </location>
</feature>
<keyword evidence="9" id="KW-0811">Translocation</keyword>
<dbReference type="HOGENOM" id="CLU_108175_1_1_1"/>
<evidence type="ECO:0000256" key="11">
    <source>
        <dbReference type="ARBA" id="ARBA00023136"/>
    </source>
</evidence>
<keyword evidence="12" id="KW-0675">Receptor</keyword>
<evidence type="ECO:0000256" key="8">
    <source>
        <dbReference type="ARBA" id="ARBA00022989"/>
    </source>
</evidence>
<dbReference type="OrthoDB" id="10016939at2759"/>
<dbReference type="InterPro" id="IPR005683">
    <property type="entry name" value="Tom22"/>
</dbReference>
<evidence type="ECO:0000256" key="12">
    <source>
        <dbReference type="ARBA" id="ARBA00023170"/>
    </source>
</evidence>
<feature type="transmembrane region" description="Helical" evidence="14">
    <location>
        <begin position="45"/>
        <end position="63"/>
    </location>
</feature>
<organism evidence="15 16">
    <name type="scientific">Lottia gigantea</name>
    <name type="common">Giant owl limpet</name>
    <dbReference type="NCBI Taxonomy" id="225164"/>
    <lineage>
        <taxon>Eukaryota</taxon>
        <taxon>Metazoa</taxon>
        <taxon>Spiralia</taxon>
        <taxon>Lophotrochozoa</taxon>
        <taxon>Mollusca</taxon>
        <taxon>Gastropoda</taxon>
        <taxon>Patellogastropoda</taxon>
        <taxon>Lottioidea</taxon>
        <taxon>Lottiidae</taxon>
        <taxon>Lottia</taxon>
    </lineage>
</organism>
<dbReference type="Pfam" id="PF04281">
    <property type="entry name" value="Tom22"/>
    <property type="match status" value="1"/>
</dbReference>
<keyword evidence="11 14" id="KW-0472">Membrane</keyword>
<dbReference type="PANTHER" id="PTHR12504:SF0">
    <property type="entry name" value="MITOCHONDRIAL IMPORT RECEPTOR SUBUNIT TOM22 HOMOLOG"/>
    <property type="match status" value="1"/>
</dbReference>
<evidence type="ECO:0000256" key="5">
    <source>
        <dbReference type="ARBA" id="ARBA00022692"/>
    </source>
</evidence>
<dbReference type="GeneID" id="20230551"/>
<dbReference type="CDD" id="cd22884">
    <property type="entry name" value="TOM22"/>
    <property type="match status" value="1"/>
</dbReference>
<dbReference type="RefSeq" id="XP_009045262.1">
    <property type="nucleotide sequence ID" value="XM_009047014.1"/>
</dbReference>
<dbReference type="CTD" id="20230551"/>